<dbReference type="AlphaFoldDB" id="A0A0K0DEI1"/>
<reference evidence="4" key="2">
    <citation type="submission" date="2017-02" db="UniProtKB">
        <authorList>
            <consortium name="WormBaseParasite"/>
        </authorList>
    </citation>
    <scope>IDENTIFICATION</scope>
</reference>
<evidence type="ECO:0000259" key="2">
    <source>
        <dbReference type="Pfam" id="PF15481"/>
    </source>
</evidence>
<dbReference type="InterPro" id="IPR029153">
    <property type="entry name" value="CPG4"/>
</dbReference>
<accession>A0A0K0DEI1</accession>
<dbReference type="Pfam" id="PF15481">
    <property type="entry name" value="CPG4"/>
    <property type="match status" value="1"/>
</dbReference>
<reference evidence="3" key="1">
    <citation type="submission" date="2012-09" db="EMBL/GenBank/DDBJ databases">
        <authorList>
            <person name="Martin A.A."/>
        </authorList>
    </citation>
    <scope>NUCLEOTIDE SEQUENCE</scope>
</reference>
<organism evidence="3 4">
    <name type="scientific">Angiostrongylus cantonensis</name>
    <name type="common">Rat lungworm</name>
    <dbReference type="NCBI Taxonomy" id="6313"/>
    <lineage>
        <taxon>Eukaryota</taxon>
        <taxon>Metazoa</taxon>
        <taxon>Ecdysozoa</taxon>
        <taxon>Nematoda</taxon>
        <taxon>Chromadorea</taxon>
        <taxon>Rhabditida</taxon>
        <taxon>Rhabditina</taxon>
        <taxon>Rhabditomorpha</taxon>
        <taxon>Strongyloidea</taxon>
        <taxon>Metastrongylidae</taxon>
        <taxon>Angiostrongylus</taxon>
    </lineage>
</organism>
<sequence length="208" mass="24386">MHYIYVCIYLPVINFGFPGTLSDDKDSECLKKCILPLANLERSFHYVFNNYEHVCDTLEAGAYCVQKCSRDDQQKFYQYTTFYRIHCVDYEEDLEPHLPCLRSAAKDSDAVMKKITEICSSNRSHHSLEYHRRKEKRLNVKTLSSQNYNSQKLNIGQIHSIAQTIHPISFERMVQECRNVHDTDHMKKKLLDSSSSSEIHNHTRKKSC</sequence>
<evidence type="ECO:0000313" key="3">
    <source>
        <dbReference type="Proteomes" id="UP000035642"/>
    </source>
</evidence>
<protein>
    <submittedName>
        <fullName evidence="4">CPG4 domain-containing protein</fullName>
    </submittedName>
</protein>
<dbReference type="Proteomes" id="UP000035642">
    <property type="component" value="Unassembled WGS sequence"/>
</dbReference>
<feature type="domain" description="Chondroitin proteoglycan 4" evidence="2">
    <location>
        <begin position="28"/>
        <end position="110"/>
    </location>
</feature>
<name>A0A0K0DEI1_ANGCA</name>
<feature type="region of interest" description="Disordered" evidence="1">
    <location>
        <begin position="189"/>
        <end position="208"/>
    </location>
</feature>
<keyword evidence="3" id="KW-1185">Reference proteome</keyword>
<evidence type="ECO:0000313" key="4">
    <source>
        <dbReference type="WBParaSite" id="ACAC_0000926801-mRNA-1"/>
    </source>
</evidence>
<dbReference type="STRING" id="6313.A0A0K0DEI1"/>
<evidence type="ECO:0000256" key="1">
    <source>
        <dbReference type="SAM" id="MobiDB-lite"/>
    </source>
</evidence>
<proteinExistence type="predicted"/>
<dbReference type="WBParaSite" id="ACAC_0000926801-mRNA-1">
    <property type="protein sequence ID" value="ACAC_0000926801-mRNA-1"/>
    <property type="gene ID" value="ACAC_0000926801"/>
</dbReference>